<dbReference type="Proteomes" id="UP001385892">
    <property type="component" value="Unassembled WGS sequence"/>
</dbReference>
<dbReference type="PANTHER" id="PTHR43124:SF3">
    <property type="entry name" value="CHLORAMPHENICOL EFFLUX PUMP RV0191"/>
    <property type="match status" value="1"/>
</dbReference>
<evidence type="ECO:0000256" key="4">
    <source>
        <dbReference type="ARBA" id="ARBA00022989"/>
    </source>
</evidence>
<feature type="transmembrane region" description="Helical" evidence="7">
    <location>
        <begin position="226"/>
        <end position="250"/>
    </location>
</feature>
<feature type="domain" description="Major facilitator superfamily (MFS) profile" evidence="8">
    <location>
        <begin position="31"/>
        <end position="408"/>
    </location>
</feature>
<feature type="transmembrane region" description="Helical" evidence="7">
    <location>
        <begin position="33"/>
        <end position="53"/>
    </location>
</feature>
<keyword evidence="4 7" id="KW-1133">Transmembrane helix</keyword>
<feature type="transmembrane region" description="Helical" evidence="7">
    <location>
        <begin position="384"/>
        <end position="403"/>
    </location>
</feature>
<dbReference type="RefSeq" id="WP_340346989.1">
    <property type="nucleotide sequence ID" value="NZ_JBBKZT010000022.1"/>
</dbReference>
<evidence type="ECO:0000256" key="5">
    <source>
        <dbReference type="ARBA" id="ARBA00023136"/>
    </source>
</evidence>
<dbReference type="SUPFAM" id="SSF103473">
    <property type="entry name" value="MFS general substrate transporter"/>
    <property type="match status" value="1"/>
</dbReference>
<dbReference type="EMBL" id="JBBKZT010000022">
    <property type="protein sequence ID" value="MEJ8851372.1"/>
    <property type="molecule type" value="Genomic_DNA"/>
</dbReference>
<feature type="compositionally biased region" description="Basic and acidic residues" evidence="6">
    <location>
        <begin position="1"/>
        <end position="11"/>
    </location>
</feature>
<feature type="transmembrane region" description="Helical" evidence="7">
    <location>
        <begin position="127"/>
        <end position="149"/>
    </location>
</feature>
<dbReference type="InterPro" id="IPR020846">
    <property type="entry name" value="MFS_dom"/>
</dbReference>
<feature type="transmembrane region" description="Helical" evidence="7">
    <location>
        <begin position="262"/>
        <end position="281"/>
    </location>
</feature>
<protein>
    <submittedName>
        <fullName evidence="9">MFS transporter</fullName>
    </submittedName>
</protein>
<gene>
    <name evidence="9" type="ORF">WKW82_32375</name>
</gene>
<dbReference type="Gene3D" id="1.20.1250.20">
    <property type="entry name" value="MFS general substrate transporter like domains"/>
    <property type="match status" value="1"/>
</dbReference>
<feature type="transmembrane region" description="Helical" evidence="7">
    <location>
        <begin position="184"/>
        <end position="205"/>
    </location>
</feature>
<keyword evidence="2" id="KW-1003">Cell membrane</keyword>
<evidence type="ECO:0000256" key="2">
    <source>
        <dbReference type="ARBA" id="ARBA00022475"/>
    </source>
</evidence>
<dbReference type="InterPro" id="IPR050189">
    <property type="entry name" value="MFS_Efflux_Transporters"/>
</dbReference>
<dbReference type="PANTHER" id="PTHR43124">
    <property type="entry name" value="PURINE EFFLUX PUMP PBUE"/>
    <property type="match status" value="1"/>
</dbReference>
<dbReference type="Pfam" id="PF07690">
    <property type="entry name" value="MFS_1"/>
    <property type="match status" value="1"/>
</dbReference>
<feature type="transmembrane region" description="Helical" evidence="7">
    <location>
        <begin position="65"/>
        <end position="85"/>
    </location>
</feature>
<evidence type="ECO:0000256" key="1">
    <source>
        <dbReference type="ARBA" id="ARBA00004651"/>
    </source>
</evidence>
<evidence type="ECO:0000256" key="6">
    <source>
        <dbReference type="SAM" id="MobiDB-lite"/>
    </source>
</evidence>
<keyword evidence="5 7" id="KW-0472">Membrane</keyword>
<dbReference type="PROSITE" id="PS50850">
    <property type="entry name" value="MFS"/>
    <property type="match status" value="1"/>
</dbReference>
<feature type="transmembrane region" description="Helical" evidence="7">
    <location>
        <begin position="312"/>
        <end position="331"/>
    </location>
</feature>
<organism evidence="9 10">
    <name type="scientific">Variovorax rhizosphaerae</name>
    <dbReference type="NCBI Taxonomy" id="1836200"/>
    <lineage>
        <taxon>Bacteria</taxon>
        <taxon>Pseudomonadati</taxon>
        <taxon>Pseudomonadota</taxon>
        <taxon>Betaproteobacteria</taxon>
        <taxon>Burkholderiales</taxon>
        <taxon>Comamonadaceae</taxon>
        <taxon>Variovorax</taxon>
    </lineage>
</organism>
<name>A0ABU8WV14_9BURK</name>
<evidence type="ECO:0000256" key="7">
    <source>
        <dbReference type="SAM" id="Phobius"/>
    </source>
</evidence>
<comment type="caution">
    <text evidence="9">The sequence shown here is derived from an EMBL/GenBank/DDBJ whole genome shotgun (WGS) entry which is preliminary data.</text>
</comment>
<feature type="region of interest" description="Disordered" evidence="6">
    <location>
        <begin position="1"/>
        <end position="23"/>
    </location>
</feature>
<dbReference type="InterPro" id="IPR011701">
    <property type="entry name" value="MFS"/>
</dbReference>
<evidence type="ECO:0000313" key="9">
    <source>
        <dbReference type="EMBL" id="MEJ8851372.1"/>
    </source>
</evidence>
<reference evidence="9 10" key="1">
    <citation type="submission" date="2024-03" db="EMBL/GenBank/DDBJ databases">
        <title>Novel species of the genus Variovorax.</title>
        <authorList>
            <person name="Liu Q."/>
            <person name="Xin Y.-H."/>
        </authorList>
    </citation>
    <scope>NUCLEOTIDE SEQUENCE [LARGE SCALE GENOMIC DNA]</scope>
    <source>
        <strain evidence="9 10">KACC 18900</strain>
    </source>
</reference>
<evidence type="ECO:0000256" key="3">
    <source>
        <dbReference type="ARBA" id="ARBA00022692"/>
    </source>
</evidence>
<feature type="transmembrane region" description="Helical" evidence="7">
    <location>
        <begin position="288"/>
        <end position="306"/>
    </location>
</feature>
<feature type="transmembrane region" description="Helical" evidence="7">
    <location>
        <begin position="161"/>
        <end position="178"/>
    </location>
</feature>
<evidence type="ECO:0000259" key="8">
    <source>
        <dbReference type="PROSITE" id="PS50850"/>
    </source>
</evidence>
<keyword evidence="10" id="KW-1185">Reference proteome</keyword>
<keyword evidence="3 7" id="KW-0812">Transmembrane</keyword>
<feature type="transmembrane region" description="Helical" evidence="7">
    <location>
        <begin position="352"/>
        <end position="372"/>
    </location>
</feature>
<feature type="transmembrane region" description="Helical" evidence="7">
    <location>
        <begin position="97"/>
        <end position="115"/>
    </location>
</feature>
<dbReference type="InterPro" id="IPR036259">
    <property type="entry name" value="MFS_trans_sf"/>
</dbReference>
<feature type="compositionally biased region" description="Low complexity" evidence="6">
    <location>
        <begin position="12"/>
        <end position="23"/>
    </location>
</feature>
<evidence type="ECO:0000313" key="10">
    <source>
        <dbReference type="Proteomes" id="UP001385892"/>
    </source>
</evidence>
<accession>A0ABU8WV14</accession>
<sequence>MPEPLEPKIDRPAPAAVTSTPAASTDAASRRMLALLGAAVTAGFEAGAIGYVLPAMQSATGASAQLASLLLSVFVAATLLAVPLAAMAARRRGATQLLRACLLLAVVSGGLATVLPSPDGVLFARALQGLALGPLLPLVAAVIVVHWPAAQQGRLLGQTSMAYGLSYVAATIGTPWLLELGWRSAFGLGACLALLSLAWPLPAASSPHDARPAAPWWLAFSRPMHATALLALGTGAGQAVLVWMPSVAAIRLGLDMKSTAPLMVPLLLGGLCATAFVIRSLDRMGARSMVLIGMATALAGVLMVVAAPPDAAFFMVGGAALGFGIGLLSGGPLRYAAARALPPDAQALAQGAVAWLTDVGLLVGSLAMGYVAGRGGDALSGLEAAVGLAGGLMLLCAPAVLRLPRQAGALG</sequence>
<comment type="subcellular location">
    <subcellularLocation>
        <location evidence="1">Cell membrane</location>
        <topology evidence="1">Multi-pass membrane protein</topology>
    </subcellularLocation>
</comment>
<proteinExistence type="predicted"/>